<comment type="caution">
    <text evidence="1">The sequence shown here is derived from an EMBL/GenBank/DDBJ whole genome shotgun (WGS) entry which is preliminary data.</text>
</comment>
<gene>
    <name evidence="1" type="ORF">GCM10023318_22770</name>
</gene>
<reference evidence="2" key="1">
    <citation type="journal article" date="2019" name="Int. J. Syst. Evol. Microbiol.">
        <title>The Global Catalogue of Microorganisms (GCM) 10K type strain sequencing project: providing services to taxonomists for standard genome sequencing and annotation.</title>
        <authorList>
            <consortium name="The Broad Institute Genomics Platform"/>
            <consortium name="The Broad Institute Genome Sequencing Center for Infectious Disease"/>
            <person name="Wu L."/>
            <person name="Ma J."/>
        </authorList>
    </citation>
    <scope>NUCLEOTIDE SEQUENCE [LARGE SCALE GENOMIC DNA]</scope>
    <source>
        <strain evidence="2">JCM 18298</strain>
    </source>
</reference>
<dbReference type="EMBL" id="BAABJM010000002">
    <property type="protein sequence ID" value="GAA5051426.1"/>
    <property type="molecule type" value="Genomic_DNA"/>
</dbReference>
<sequence>MANKTNTLNGRPCPVCAQPMKQDVRSVMALTGDTEEWINVGNPYCDVPGCNGYRRL</sequence>
<name>A0ABP9K905_9NOCA</name>
<proteinExistence type="predicted"/>
<keyword evidence="2" id="KW-1185">Reference proteome</keyword>
<evidence type="ECO:0000313" key="1">
    <source>
        <dbReference type="EMBL" id="GAA5051426.1"/>
    </source>
</evidence>
<evidence type="ECO:0000313" key="2">
    <source>
        <dbReference type="Proteomes" id="UP001500603"/>
    </source>
</evidence>
<accession>A0ABP9K905</accession>
<dbReference type="RefSeq" id="WP_345495225.1">
    <property type="nucleotide sequence ID" value="NZ_BAABJM010000002.1"/>
</dbReference>
<organism evidence="1 2">
    <name type="scientific">Nocardia callitridis</name>
    <dbReference type="NCBI Taxonomy" id="648753"/>
    <lineage>
        <taxon>Bacteria</taxon>
        <taxon>Bacillati</taxon>
        <taxon>Actinomycetota</taxon>
        <taxon>Actinomycetes</taxon>
        <taxon>Mycobacteriales</taxon>
        <taxon>Nocardiaceae</taxon>
        <taxon>Nocardia</taxon>
    </lineage>
</organism>
<protein>
    <submittedName>
        <fullName evidence="1">Uncharacterized protein</fullName>
    </submittedName>
</protein>
<dbReference type="Proteomes" id="UP001500603">
    <property type="component" value="Unassembled WGS sequence"/>
</dbReference>